<evidence type="ECO:0000256" key="8">
    <source>
        <dbReference type="ARBA" id="ARBA00023125"/>
    </source>
</evidence>
<keyword evidence="4 10" id="KW-0808">Transferase</keyword>
<dbReference type="InterPro" id="IPR007046">
    <property type="entry name" value="RNA_pol_sigma_54_core-bd"/>
</dbReference>
<dbReference type="Pfam" id="PF04963">
    <property type="entry name" value="Sigma54_CBD"/>
    <property type="match status" value="1"/>
</dbReference>
<dbReference type="FunFam" id="1.10.10.60:FF:000045">
    <property type="entry name" value="RNA polymerase sigma-54 factor"/>
    <property type="match status" value="1"/>
</dbReference>
<keyword evidence="8 10" id="KW-0238">DNA-binding</keyword>
<evidence type="ECO:0000256" key="4">
    <source>
        <dbReference type="ARBA" id="ARBA00022679"/>
    </source>
</evidence>
<dbReference type="PANTHER" id="PTHR32248">
    <property type="entry name" value="RNA POLYMERASE SIGMA-54 FACTOR"/>
    <property type="match status" value="1"/>
</dbReference>
<comment type="caution">
    <text evidence="11">The sequence shown here is derived from an EMBL/GenBank/DDBJ whole genome shotgun (WGS) entry which is preliminary data.</text>
</comment>
<keyword evidence="6 10" id="KW-0805">Transcription regulation</keyword>
<dbReference type="NCBIfam" id="NF009118">
    <property type="entry name" value="PRK12469.1"/>
    <property type="match status" value="1"/>
</dbReference>
<gene>
    <name evidence="11" type="primary">rpoN</name>
    <name evidence="11" type="ORF">Lgee_0435</name>
</gene>
<dbReference type="GO" id="GO:0032993">
    <property type="term" value="C:protein-DNA complex"/>
    <property type="evidence" value="ECO:0007669"/>
    <property type="project" value="UniProtKB-ARBA"/>
</dbReference>
<evidence type="ECO:0000256" key="6">
    <source>
        <dbReference type="ARBA" id="ARBA00023015"/>
    </source>
</evidence>
<evidence type="ECO:0000256" key="7">
    <source>
        <dbReference type="ARBA" id="ARBA00023082"/>
    </source>
</evidence>
<sequence>MKPSLQLSIGQHLTLTPQLQQAIRLLQLSTIDLQQEIQQAIESNPMLEALPAEEKDESAPEGARPWQDELVEFQWSSGFSGGGKAHDFDDNDYNYDNLHCTTTSLHDHLHWQLGLSPMSDVDRAIATTIIDALDDDGFLTLSLEELHASLDSENHPLDFAEIEAVRHRIQQFDPVGCAALNLQETLLIQLAQLPADTPNLNIARTIVRENLELLGQHNYRLLMKQHQVSEQTLHNVLHIIQSLNPKPGSLINSGITEYLIPDVSVRKIDGQWQVALNPNTLPKIGINAQYAALVQRADNSADNLFLKNNLQEARWFLKSIQSRQETLLKVARCIVDYQADFLDFGEEAMKPLILNHVAQALDMHESTISRVTTQKFMHTPRGVFELKYFFSSHVATATGGECSSTAIRAFIRKLIAAENTKKPLSDSKIAQLIAQQGIQVARRTVAKYREAMGIAPSNERKSIVATTGRS</sequence>
<dbReference type="InterPro" id="IPR007634">
    <property type="entry name" value="RNA_pol_sigma_54_DNA-bd"/>
</dbReference>
<dbReference type="GO" id="GO:0000428">
    <property type="term" value="C:DNA-directed RNA polymerase complex"/>
    <property type="evidence" value="ECO:0007669"/>
    <property type="project" value="UniProtKB-KW"/>
</dbReference>
<dbReference type="PROSITE" id="PS00717">
    <property type="entry name" value="SIGMA54_1"/>
    <property type="match status" value="1"/>
</dbReference>
<dbReference type="EMBL" id="LNYC01000009">
    <property type="protein sequence ID" value="KTD03778.1"/>
    <property type="molecule type" value="Genomic_DNA"/>
</dbReference>
<evidence type="ECO:0000256" key="5">
    <source>
        <dbReference type="ARBA" id="ARBA00022695"/>
    </source>
</evidence>
<evidence type="ECO:0000256" key="2">
    <source>
        <dbReference type="ARBA" id="ARBA00019942"/>
    </source>
</evidence>
<proteinExistence type="inferred from homology"/>
<protein>
    <recommendedName>
        <fullName evidence="2 10">RNA polymerase sigma-54 factor</fullName>
    </recommendedName>
</protein>
<organism evidence="11 12">
    <name type="scientific">Legionella geestiana</name>
    <dbReference type="NCBI Taxonomy" id="45065"/>
    <lineage>
        <taxon>Bacteria</taxon>
        <taxon>Pseudomonadati</taxon>
        <taxon>Pseudomonadota</taxon>
        <taxon>Gammaproteobacteria</taxon>
        <taxon>Legionellales</taxon>
        <taxon>Legionellaceae</taxon>
        <taxon>Legionella</taxon>
    </lineage>
</organism>
<dbReference type="Pfam" id="PF04552">
    <property type="entry name" value="Sigma54_DBD"/>
    <property type="match status" value="1"/>
</dbReference>
<dbReference type="NCBIfam" id="TIGR02395">
    <property type="entry name" value="rpoN_sigma"/>
    <property type="match status" value="1"/>
</dbReference>
<evidence type="ECO:0000256" key="3">
    <source>
        <dbReference type="ARBA" id="ARBA00022478"/>
    </source>
</evidence>
<keyword evidence="9 10" id="KW-0804">Transcription</keyword>
<evidence type="ECO:0000256" key="9">
    <source>
        <dbReference type="ARBA" id="ARBA00023163"/>
    </source>
</evidence>
<evidence type="ECO:0000256" key="1">
    <source>
        <dbReference type="ARBA" id="ARBA00008798"/>
    </source>
</evidence>
<dbReference type="PANTHER" id="PTHR32248:SF4">
    <property type="entry name" value="RNA POLYMERASE SIGMA-54 FACTOR"/>
    <property type="match status" value="1"/>
</dbReference>
<dbReference type="OrthoDB" id="9814402at2"/>
<dbReference type="PATRIC" id="fig|45065.4.peg.463"/>
<dbReference type="STRING" id="45065.Lgee_0435"/>
<accession>A0A0W0U6W3</accession>
<dbReference type="NCBIfam" id="NF004595">
    <property type="entry name" value="PRK05932.1-2"/>
    <property type="match status" value="1"/>
</dbReference>
<dbReference type="PROSITE" id="PS50044">
    <property type="entry name" value="SIGMA54_3"/>
    <property type="match status" value="1"/>
</dbReference>
<dbReference type="InterPro" id="IPR000394">
    <property type="entry name" value="RNA_pol_sigma_54"/>
</dbReference>
<dbReference type="Pfam" id="PF00309">
    <property type="entry name" value="Sigma54_AID"/>
    <property type="match status" value="1"/>
</dbReference>
<dbReference type="PRINTS" id="PR00045">
    <property type="entry name" value="SIGMA54FCT"/>
</dbReference>
<name>A0A0W0U6W3_9GAMM</name>
<comment type="function">
    <text evidence="10">Sigma factors are initiation factors that promote the attachment of RNA polymerase to specific initiation sites and are then released.</text>
</comment>
<dbReference type="AlphaFoldDB" id="A0A0W0U6W3"/>
<dbReference type="RefSeq" id="WP_028387478.1">
    <property type="nucleotide sequence ID" value="NZ_CAAAHN010000004.1"/>
</dbReference>
<dbReference type="Proteomes" id="UP000054785">
    <property type="component" value="Unassembled WGS sequence"/>
</dbReference>
<dbReference type="FunFam" id="1.10.10.1330:FF:000001">
    <property type="entry name" value="RNA polymerase sigma-54 factor"/>
    <property type="match status" value="1"/>
</dbReference>
<reference evidence="11 12" key="1">
    <citation type="submission" date="2015-11" db="EMBL/GenBank/DDBJ databases">
        <title>Genomic analysis of 38 Legionella species identifies large and diverse effector repertoires.</title>
        <authorList>
            <person name="Burstein D."/>
            <person name="Amaro F."/>
            <person name="Zusman T."/>
            <person name="Lifshitz Z."/>
            <person name="Cohen O."/>
            <person name="Gilbert J.A."/>
            <person name="Pupko T."/>
            <person name="Shuman H.A."/>
            <person name="Segal G."/>
        </authorList>
    </citation>
    <scope>NUCLEOTIDE SEQUENCE [LARGE SCALE GENOMIC DNA]</scope>
    <source>
        <strain evidence="11 12">ATCC 49504</strain>
    </source>
</reference>
<keyword evidence="7 10" id="KW-0731">Sigma factor</keyword>
<dbReference type="Gene3D" id="1.10.10.1330">
    <property type="entry name" value="RNA polymerase sigma-54 factor, core-binding domain"/>
    <property type="match status" value="1"/>
</dbReference>
<dbReference type="GO" id="GO:0001216">
    <property type="term" value="F:DNA-binding transcription activator activity"/>
    <property type="evidence" value="ECO:0007669"/>
    <property type="project" value="InterPro"/>
</dbReference>
<keyword evidence="5 10" id="KW-0548">Nucleotidyltransferase</keyword>
<dbReference type="GO" id="GO:0016779">
    <property type="term" value="F:nucleotidyltransferase activity"/>
    <property type="evidence" value="ECO:0007669"/>
    <property type="project" value="UniProtKB-KW"/>
</dbReference>
<dbReference type="GO" id="GO:0000976">
    <property type="term" value="F:transcription cis-regulatory region binding"/>
    <property type="evidence" value="ECO:0007669"/>
    <property type="project" value="UniProtKB-ARBA"/>
</dbReference>
<comment type="similarity">
    <text evidence="1 10">Belongs to the sigma-54 factor family.</text>
</comment>
<dbReference type="InterPro" id="IPR038709">
    <property type="entry name" value="RpoN_core-bd_sf"/>
</dbReference>
<keyword evidence="3 10" id="KW-0240">DNA-directed RNA polymerase</keyword>
<keyword evidence="12" id="KW-1185">Reference proteome</keyword>
<dbReference type="Gene3D" id="1.10.10.60">
    <property type="entry name" value="Homeodomain-like"/>
    <property type="match status" value="1"/>
</dbReference>
<dbReference type="PIRSF" id="PIRSF000774">
    <property type="entry name" value="RpoN"/>
    <property type="match status" value="1"/>
</dbReference>
<evidence type="ECO:0000256" key="10">
    <source>
        <dbReference type="PIRNR" id="PIRNR000774"/>
    </source>
</evidence>
<dbReference type="GO" id="GO:0016987">
    <property type="term" value="F:sigma factor activity"/>
    <property type="evidence" value="ECO:0007669"/>
    <property type="project" value="UniProtKB-KW"/>
</dbReference>
<dbReference type="GO" id="GO:0006352">
    <property type="term" value="P:DNA-templated transcription initiation"/>
    <property type="evidence" value="ECO:0007669"/>
    <property type="project" value="InterPro"/>
</dbReference>
<dbReference type="PROSITE" id="PS00718">
    <property type="entry name" value="SIGMA54_2"/>
    <property type="match status" value="1"/>
</dbReference>
<evidence type="ECO:0000313" key="11">
    <source>
        <dbReference type="EMBL" id="KTD03778.1"/>
    </source>
</evidence>
<evidence type="ECO:0000313" key="12">
    <source>
        <dbReference type="Proteomes" id="UP000054785"/>
    </source>
</evidence>